<feature type="transmembrane region" description="Helical" evidence="6">
    <location>
        <begin position="81"/>
        <end position="109"/>
    </location>
</feature>
<keyword evidence="4 6" id="KW-0472">Membrane</keyword>
<evidence type="ECO:0000256" key="4">
    <source>
        <dbReference type="ARBA" id="ARBA00023136"/>
    </source>
</evidence>
<feature type="domain" description="Rhodopsin" evidence="7">
    <location>
        <begin position="28"/>
        <end position="265"/>
    </location>
</feature>
<dbReference type="GO" id="GO:0016020">
    <property type="term" value="C:membrane"/>
    <property type="evidence" value="ECO:0007669"/>
    <property type="project" value="UniProtKB-SubCell"/>
</dbReference>
<gene>
    <name evidence="8" type="ORF">JX265_009964</name>
</gene>
<reference evidence="8" key="1">
    <citation type="submission" date="2021-03" db="EMBL/GenBank/DDBJ databases">
        <title>Revisited historic fungal species revealed as producer of novel bioactive compounds through whole genome sequencing and comparative genomics.</title>
        <authorList>
            <person name="Vignolle G.A."/>
            <person name="Hochenegger N."/>
            <person name="Mach R.L."/>
            <person name="Mach-Aigner A.R."/>
            <person name="Javad Rahimi M."/>
            <person name="Salim K.A."/>
            <person name="Chan C.M."/>
            <person name="Lim L.B.L."/>
            <person name="Cai F."/>
            <person name="Druzhinina I.S."/>
            <person name="U'Ren J.M."/>
            <person name="Derntl C."/>
        </authorList>
    </citation>
    <scope>NUCLEOTIDE SEQUENCE</scope>
    <source>
        <strain evidence="8">TUCIM 5799</strain>
    </source>
</reference>
<comment type="subcellular location">
    <subcellularLocation>
        <location evidence="1">Membrane</location>
        <topology evidence="1">Multi-pass membrane protein</topology>
    </subcellularLocation>
</comment>
<feature type="transmembrane region" description="Helical" evidence="6">
    <location>
        <begin position="43"/>
        <end position="61"/>
    </location>
</feature>
<evidence type="ECO:0000313" key="8">
    <source>
        <dbReference type="EMBL" id="KAI1860565.1"/>
    </source>
</evidence>
<accession>A0A9Q0AIY6</accession>
<feature type="transmembrane region" description="Helical" evidence="6">
    <location>
        <begin position="239"/>
        <end position="259"/>
    </location>
</feature>
<evidence type="ECO:0000256" key="6">
    <source>
        <dbReference type="SAM" id="Phobius"/>
    </source>
</evidence>
<feature type="transmembrane region" description="Helical" evidence="6">
    <location>
        <begin position="12"/>
        <end position="31"/>
    </location>
</feature>
<dbReference type="AlphaFoldDB" id="A0A9Q0AIY6"/>
<dbReference type="InterPro" id="IPR052337">
    <property type="entry name" value="SAT4-like"/>
</dbReference>
<dbReference type="InterPro" id="IPR049326">
    <property type="entry name" value="Rhodopsin_dom_fungi"/>
</dbReference>
<dbReference type="PANTHER" id="PTHR33048">
    <property type="entry name" value="PTH11-LIKE INTEGRAL MEMBRANE PROTEIN (AFU_ORTHOLOGUE AFUA_5G11245)"/>
    <property type="match status" value="1"/>
</dbReference>
<protein>
    <recommendedName>
        <fullName evidence="7">Rhodopsin domain-containing protein</fullName>
    </recommendedName>
</protein>
<comment type="similarity">
    <text evidence="5">Belongs to the SAT4 family.</text>
</comment>
<feature type="transmembrane region" description="Helical" evidence="6">
    <location>
        <begin position="121"/>
        <end position="141"/>
    </location>
</feature>
<feature type="transmembrane region" description="Helical" evidence="6">
    <location>
        <begin position="161"/>
        <end position="188"/>
    </location>
</feature>
<name>A0A9Q0AIY6_9PEZI</name>
<proteinExistence type="inferred from homology"/>
<sequence>MPLGGKGPTVIAVVVSETIISGLCLGSRCYIRASKTGIGSDDAVLVSSWCFMVVFAIFYTVSSQYGFGQLVADLEASDIKMATLLGMCGQSSVAIAMGLSKTGVALFLARIANVKWQKRVLWGWIIAAMFLSVFLAVAVFAQCYPTQALWDANFKIQACPINLTHLAFVLCSYTAAMDFFLALCPYYVLKDLNMNRKEKWTIIVSLSLGVIAGAFGIARTAGLGVLASTSEYLYATADSVMFTSTELFLTLFCVSLPVFRPLFKRLASTHSSGRTYFSDPTARSRAGNFSQVKGANRLRSKNDEVYPMENVGGRVTRAETSEDEGFRSSWRDNGSDKSILADEAGIVRKQEYTVTYE</sequence>
<dbReference type="Proteomes" id="UP000829685">
    <property type="component" value="Unassembled WGS sequence"/>
</dbReference>
<keyword evidence="9" id="KW-1185">Reference proteome</keyword>
<dbReference type="EMBL" id="JAFIMR010000031">
    <property type="protein sequence ID" value="KAI1860565.1"/>
    <property type="molecule type" value="Genomic_DNA"/>
</dbReference>
<dbReference type="Pfam" id="PF20684">
    <property type="entry name" value="Fung_rhodopsin"/>
    <property type="match status" value="1"/>
</dbReference>
<evidence type="ECO:0000256" key="5">
    <source>
        <dbReference type="ARBA" id="ARBA00038359"/>
    </source>
</evidence>
<evidence type="ECO:0000256" key="1">
    <source>
        <dbReference type="ARBA" id="ARBA00004141"/>
    </source>
</evidence>
<keyword evidence="2 6" id="KW-0812">Transmembrane</keyword>
<dbReference type="PANTHER" id="PTHR33048:SF93">
    <property type="entry name" value="INTEGRAL MEMBRANE PROTEIN"/>
    <property type="match status" value="1"/>
</dbReference>
<evidence type="ECO:0000256" key="3">
    <source>
        <dbReference type="ARBA" id="ARBA00022989"/>
    </source>
</evidence>
<evidence type="ECO:0000313" key="9">
    <source>
        <dbReference type="Proteomes" id="UP000829685"/>
    </source>
</evidence>
<evidence type="ECO:0000259" key="7">
    <source>
        <dbReference type="Pfam" id="PF20684"/>
    </source>
</evidence>
<evidence type="ECO:0000256" key="2">
    <source>
        <dbReference type="ARBA" id="ARBA00022692"/>
    </source>
</evidence>
<comment type="caution">
    <text evidence="8">The sequence shown here is derived from an EMBL/GenBank/DDBJ whole genome shotgun (WGS) entry which is preliminary data.</text>
</comment>
<feature type="transmembrane region" description="Helical" evidence="6">
    <location>
        <begin position="200"/>
        <end position="219"/>
    </location>
</feature>
<keyword evidence="3 6" id="KW-1133">Transmembrane helix</keyword>
<organism evidence="8 9">
    <name type="scientific">Neoarthrinium moseri</name>
    <dbReference type="NCBI Taxonomy" id="1658444"/>
    <lineage>
        <taxon>Eukaryota</taxon>
        <taxon>Fungi</taxon>
        <taxon>Dikarya</taxon>
        <taxon>Ascomycota</taxon>
        <taxon>Pezizomycotina</taxon>
        <taxon>Sordariomycetes</taxon>
        <taxon>Xylariomycetidae</taxon>
        <taxon>Amphisphaeriales</taxon>
        <taxon>Apiosporaceae</taxon>
        <taxon>Neoarthrinium</taxon>
    </lineage>
</organism>